<organism evidence="2 3">
    <name type="scientific">Colletotrichum musicola</name>
    <dbReference type="NCBI Taxonomy" id="2175873"/>
    <lineage>
        <taxon>Eukaryota</taxon>
        <taxon>Fungi</taxon>
        <taxon>Dikarya</taxon>
        <taxon>Ascomycota</taxon>
        <taxon>Pezizomycotina</taxon>
        <taxon>Sordariomycetes</taxon>
        <taxon>Hypocreomycetidae</taxon>
        <taxon>Glomerellales</taxon>
        <taxon>Glomerellaceae</taxon>
        <taxon>Colletotrichum</taxon>
        <taxon>Colletotrichum orchidearum species complex</taxon>
    </lineage>
</organism>
<name>A0A8H6NVY0_9PEZI</name>
<reference evidence="2" key="1">
    <citation type="journal article" date="2020" name="Phytopathology">
        <title>Genome Sequence Resources of Colletotrichum truncatum, C. plurivorum, C. musicola, and C. sojae: Four Species Pathogenic to Soybean (Glycine max).</title>
        <authorList>
            <person name="Rogerio F."/>
            <person name="Boufleur T.R."/>
            <person name="Ciampi-Guillardi M."/>
            <person name="Sukno S.A."/>
            <person name="Thon M.R."/>
            <person name="Massola Junior N.S."/>
            <person name="Baroncelli R."/>
        </authorList>
    </citation>
    <scope>NUCLEOTIDE SEQUENCE</scope>
    <source>
        <strain evidence="2">LFN0074</strain>
    </source>
</reference>
<dbReference type="AlphaFoldDB" id="A0A8H6NVY0"/>
<gene>
    <name evidence="2" type="ORF">CMUS01_02067</name>
</gene>
<comment type="caution">
    <text evidence="2">The sequence shown here is derived from an EMBL/GenBank/DDBJ whole genome shotgun (WGS) entry which is preliminary data.</text>
</comment>
<accession>A0A8H6NVY0</accession>
<proteinExistence type="predicted"/>
<protein>
    <submittedName>
        <fullName evidence="2">Uncharacterized protein</fullName>
    </submittedName>
</protein>
<evidence type="ECO:0000313" key="3">
    <source>
        <dbReference type="Proteomes" id="UP000639643"/>
    </source>
</evidence>
<keyword evidence="3" id="KW-1185">Reference proteome</keyword>
<evidence type="ECO:0000256" key="1">
    <source>
        <dbReference type="SAM" id="MobiDB-lite"/>
    </source>
</evidence>
<evidence type="ECO:0000313" key="2">
    <source>
        <dbReference type="EMBL" id="KAF6843453.1"/>
    </source>
</evidence>
<dbReference type="EMBL" id="WIGM01000040">
    <property type="protein sequence ID" value="KAF6843453.1"/>
    <property type="molecule type" value="Genomic_DNA"/>
</dbReference>
<feature type="region of interest" description="Disordered" evidence="1">
    <location>
        <begin position="148"/>
        <end position="172"/>
    </location>
</feature>
<sequence>MFQPAEILATCIAPACPGTLDHWTTGPLDVDGVLGLGCSSPPALPLPCNKAQAQAQLQGPRAQTQSLPLPLPLPLPPPLSLALSVKRLSISVYRVWVRTCVLVALGPVPSVNSDSSRSTNITWRYRPHCGVPMAGMARHEAQPRDCRTFAALEQEPPPQQPQQDSPSHVKHG</sequence>
<dbReference type="Proteomes" id="UP000639643">
    <property type="component" value="Unassembled WGS sequence"/>
</dbReference>